<name>F9CZK3_PREDD</name>
<evidence type="ECO:0000313" key="2">
    <source>
        <dbReference type="Proteomes" id="UP000007820"/>
    </source>
</evidence>
<proteinExistence type="predicted"/>
<dbReference type="EC" id="6.3.1.10" evidence="1"/>
<keyword evidence="1" id="KW-0436">Ligase</keyword>
<evidence type="ECO:0000313" key="1">
    <source>
        <dbReference type="EMBL" id="EGQ17686.1"/>
    </source>
</evidence>
<protein>
    <submittedName>
        <fullName evidence="1">Cobalamin biosynthesis protein CobD</fullName>
        <ecNumber evidence="1">6.3.1.10</ecNumber>
    </submittedName>
</protein>
<dbReference type="Proteomes" id="UP000007820">
    <property type="component" value="Unassembled WGS sequence"/>
</dbReference>
<organism evidence="1 2">
    <name type="scientific">Prevotella dentalis (strain ATCC 49559 / DSM 3688 / JCM 13448 / NCTC 12043 / ES 2772)</name>
    <name type="common">Mitsuokella dentalis</name>
    <dbReference type="NCBI Taxonomy" id="908937"/>
    <lineage>
        <taxon>Bacteria</taxon>
        <taxon>Pseudomonadati</taxon>
        <taxon>Bacteroidota</taxon>
        <taxon>Bacteroidia</taxon>
        <taxon>Bacteroidales</taxon>
        <taxon>Prevotellaceae</taxon>
        <taxon>Prevotella</taxon>
    </lineage>
</organism>
<gene>
    <name evidence="1" type="primary">cobD</name>
    <name evidence="1" type="ORF">HMPREF9136_0030</name>
</gene>
<dbReference type="GO" id="GO:0043757">
    <property type="term" value="F:adenosylcobinamide-phosphate synthase activity"/>
    <property type="evidence" value="ECO:0007669"/>
    <property type="project" value="UniProtKB-EC"/>
</dbReference>
<sequence length="132" mass="13956">MQCASPLYFLVHKKGAVLVLPHPDGLGLAVGCGLARHGKLVVPFRARSLRLARERQAAGRKPQLLLQRGEARPQMRLVLGSSASRIFCVLGSVRGWFRALSSAATAASSGPSTAVSFSVFASLQSVSTRSAN</sequence>
<dbReference type="AlphaFoldDB" id="F9CZK3"/>
<reference evidence="1 2" key="1">
    <citation type="submission" date="2011-04" db="EMBL/GenBank/DDBJ databases">
        <authorList>
            <person name="Muzny D."/>
            <person name="Qin X."/>
            <person name="Deng J."/>
            <person name="Jiang H."/>
            <person name="Liu Y."/>
            <person name="Qu J."/>
            <person name="Song X.-Z."/>
            <person name="Zhang L."/>
            <person name="Thornton R."/>
            <person name="Coyle M."/>
            <person name="Francisco L."/>
            <person name="Jackson L."/>
            <person name="Javaid M."/>
            <person name="Korchina V."/>
            <person name="Kovar C."/>
            <person name="Mata R."/>
            <person name="Mathew T."/>
            <person name="Ngo R."/>
            <person name="Nguyen L."/>
            <person name="Nguyen N."/>
            <person name="Okwuonu G."/>
            <person name="Ongeri F."/>
            <person name="Pham C."/>
            <person name="Simmons D."/>
            <person name="Wilczek-Boney K."/>
            <person name="Hale W."/>
            <person name="Jakkamsetti A."/>
            <person name="Pham P."/>
            <person name="Ruth R."/>
            <person name="San Lucas F."/>
            <person name="Warren J."/>
            <person name="Zhang J."/>
            <person name="Zhao Z."/>
            <person name="Zhou C."/>
            <person name="Zhu D."/>
            <person name="Lee S."/>
            <person name="Bess C."/>
            <person name="Blankenburg K."/>
            <person name="Forbes L."/>
            <person name="Fu Q."/>
            <person name="Gubbala S."/>
            <person name="Hirani K."/>
            <person name="Jayaseelan J.C."/>
            <person name="Lara F."/>
            <person name="Munidasa M."/>
            <person name="Palculict T."/>
            <person name="Patil S."/>
            <person name="Pu L.-L."/>
            <person name="Saada N."/>
            <person name="Tang L."/>
            <person name="Weissenberger G."/>
            <person name="Zhu Y."/>
            <person name="Hemphill L."/>
            <person name="Shang Y."/>
            <person name="Youmans B."/>
            <person name="Ayvaz T."/>
            <person name="Ross M."/>
            <person name="Santibanez J."/>
            <person name="Aqrawi P."/>
            <person name="Gross S."/>
            <person name="Joshi V."/>
            <person name="Fowler G."/>
            <person name="Nazareth L."/>
            <person name="Reid J."/>
            <person name="Worley K."/>
            <person name="Petrosino J."/>
            <person name="Highlander S."/>
            <person name="Gibbs R."/>
        </authorList>
    </citation>
    <scope>NUCLEOTIDE SEQUENCE [LARGE SCALE GENOMIC DNA]</scope>
    <source>
        <strain evidence="1 2">DSM 3688</strain>
    </source>
</reference>
<dbReference type="EMBL" id="AFPW01000001">
    <property type="protein sequence ID" value="EGQ17686.1"/>
    <property type="molecule type" value="Genomic_DNA"/>
</dbReference>
<accession>F9CZK3</accession>
<comment type="caution">
    <text evidence="1">The sequence shown here is derived from an EMBL/GenBank/DDBJ whole genome shotgun (WGS) entry which is preliminary data.</text>
</comment>